<sequence length="42" mass="5168">MEVGSWGREVYMIMDYELVNIKLKRLREPQPDNTQIYLIFYD</sequence>
<dbReference type="Proteomes" id="UP000199469">
    <property type="component" value="Unassembled WGS sequence"/>
</dbReference>
<evidence type="ECO:0000313" key="1">
    <source>
        <dbReference type="EMBL" id="SEW31648.1"/>
    </source>
</evidence>
<dbReference type="EMBL" id="FOIU01000001">
    <property type="protein sequence ID" value="SEW31648.1"/>
    <property type="molecule type" value="Genomic_DNA"/>
</dbReference>
<accession>A0A1I0QVP0</accession>
<organism evidence="1 2">
    <name type="scientific">Chryseobacterium wanjuense</name>
    <dbReference type="NCBI Taxonomy" id="356305"/>
    <lineage>
        <taxon>Bacteria</taxon>
        <taxon>Pseudomonadati</taxon>
        <taxon>Bacteroidota</taxon>
        <taxon>Flavobacteriia</taxon>
        <taxon>Flavobacteriales</taxon>
        <taxon>Weeksellaceae</taxon>
        <taxon>Chryseobacterium group</taxon>
        <taxon>Chryseobacterium</taxon>
    </lineage>
</organism>
<name>A0A1I0QVP0_9FLAO</name>
<evidence type="ECO:0000313" key="2">
    <source>
        <dbReference type="Proteomes" id="UP000199469"/>
    </source>
</evidence>
<proteinExistence type="predicted"/>
<reference evidence="2" key="1">
    <citation type="submission" date="2016-10" db="EMBL/GenBank/DDBJ databases">
        <authorList>
            <person name="Varghese N."/>
            <person name="Submissions S."/>
        </authorList>
    </citation>
    <scope>NUCLEOTIDE SEQUENCE [LARGE SCALE GENOMIC DNA]</scope>
    <source>
        <strain evidence="2">DSM 17724</strain>
    </source>
</reference>
<keyword evidence="2" id="KW-1185">Reference proteome</keyword>
<dbReference type="AlphaFoldDB" id="A0A1I0QVP0"/>
<gene>
    <name evidence="1" type="ORF">SAMN05421841_2226</name>
</gene>
<dbReference type="STRING" id="356305.SAMN05421841_2226"/>
<protein>
    <submittedName>
        <fullName evidence="1">Uncharacterized protein</fullName>
    </submittedName>
</protein>